<keyword evidence="2" id="KW-1185">Reference proteome</keyword>
<dbReference type="EMBL" id="GL945488">
    <property type="protein sequence ID" value="EGN94373.1"/>
    <property type="molecule type" value="Genomic_DNA"/>
</dbReference>
<dbReference type="AlphaFoldDB" id="F8QAY7"/>
<evidence type="ECO:0000313" key="2">
    <source>
        <dbReference type="Proteomes" id="UP000008063"/>
    </source>
</evidence>
<dbReference type="InParanoid" id="F8QAY7"/>
<evidence type="ECO:0000313" key="1">
    <source>
        <dbReference type="EMBL" id="EGN94373.1"/>
    </source>
</evidence>
<sequence length="67" mass="7524">TLLSFQHFLRYSIAVISLIQPYSSVALYPLSASFLPARSITAWAIHPFGTRIPQPTLSRLFPDFLTS</sequence>
<gene>
    <name evidence="1" type="ORF">SERLA73DRAFT_188219</name>
</gene>
<organism evidence="2">
    <name type="scientific">Serpula lacrymans var. lacrymans (strain S7.3)</name>
    <name type="common">Dry rot fungus</name>
    <dbReference type="NCBI Taxonomy" id="936435"/>
    <lineage>
        <taxon>Eukaryota</taxon>
        <taxon>Fungi</taxon>
        <taxon>Dikarya</taxon>
        <taxon>Basidiomycota</taxon>
        <taxon>Agaricomycotina</taxon>
        <taxon>Agaricomycetes</taxon>
        <taxon>Agaricomycetidae</taxon>
        <taxon>Boletales</taxon>
        <taxon>Coniophorineae</taxon>
        <taxon>Serpulaceae</taxon>
        <taxon>Serpula</taxon>
    </lineage>
</organism>
<dbReference type="Proteomes" id="UP000008063">
    <property type="component" value="Unassembled WGS sequence"/>
</dbReference>
<dbReference type="HOGENOM" id="CLU_2819694_0_0_1"/>
<feature type="non-terminal residue" evidence="1">
    <location>
        <position position="1"/>
    </location>
</feature>
<proteinExistence type="predicted"/>
<accession>F8QAY7</accession>
<reference evidence="2" key="1">
    <citation type="journal article" date="2011" name="Science">
        <title>The plant cell wall-decomposing machinery underlies the functional diversity of forest fungi.</title>
        <authorList>
            <person name="Eastwood D.C."/>
            <person name="Floudas D."/>
            <person name="Binder M."/>
            <person name="Majcherczyk A."/>
            <person name="Schneider P."/>
            <person name="Aerts A."/>
            <person name="Asiegbu F.O."/>
            <person name="Baker S.E."/>
            <person name="Barry K."/>
            <person name="Bendiksby M."/>
            <person name="Blumentritt M."/>
            <person name="Coutinho P.M."/>
            <person name="Cullen D."/>
            <person name="de Vries R.P."/>
            <person name="Gathman A."/>
            <person name="Goodell B."/>
            <person name="Henrissat B."/>
            <person name="Ihrmark K."/>
            <person name="Kauserud H."/>
            <person name="Kohler A."/>
            <person name="LaButti K."/>
            <person name="Lapidus A."/>
            <person name="Lavin J.L."/>
            <person name="Lee Y.-H."/>
            <person name="Lindquist E."/>
            <person name="Lilly W."/>
            <person name="Lucas S."/>
            <person name="Morin E."/>
            <person name="Murat C."/>
            <person name="Oguiza J.A."/>
            <person name="Park J."/>
            <person name="Pisabarro A.G."/>
            <person name="Riley R."/>
            <person name="Rosling A."/>
            <person name="Salamov A."/>
            <person name="Schmidt O."/>
            <person name="Schmutz J."/>
            <person name="Skrede I."/>
            <person name="Stenlid J."/>
            <person name="Wiebenga A."/>
            <person name="Xie X."/>
            <person name="Kuees U."/>
            <person name="Hibbett D.S."/>
            <person name="Hoffmeister D."/>
            <person name="Hoegberg N."/>
            <person name="Martin F."/>
            <person name="Grigoriev I.V."/>
            <person name="Watkinson S.C."/>
        </authorList>
    </citation>
    <scope>NUCLEOTIDE SEQUENCE [LARGE SCALE GENOMIC DNA]</scope>
    <source>
        <strain evidence="2">strain S7.3</strain>
    </source>
</reference>
<protein>
    <submittedName>
        <fullName evidence="1">Uncharacterized protein</fullName>
    </submittedName>
</protein>
<name>F8QAY7_SERL3</name>